<dbReference type="GO" id="GO:0031490">
    <property type="term" value="F:chromatin DNA binding"/>
    <property type="evidence" value="ECO:0007669"/>
    <property type="project" value="TreeGrafter"/>
</dbReference>
<accession>A0A7D9I6F8</accession>
<keyword evidence="8" id="KW-1185">Reference proteome</keyword>
<dbReference type="InterPro" id="IPR041885">
    <property type="entry name" value="MAN1_winged_helix_dom"/>
</dbReference>
<evidence type="ECO:0000256" key="4">
    <source>
        <dbReference type="ARBA" id="ARBA00023136"/>
    </source>
</evidence>
<comment type="caution">
    <text evidence="7">The sequence shown here is derived from an EMBL/GenBank/DDBJ whole genome shotgun (WGS) entry which is preliminary data.</text>
</comment>
<evidence type="ECO:0000256" key="2">
    <source>
        <dbReference type="ARBA" id="ARBA00022692"/>
    </source>
</evidence>
<dbReference type="CDD" id="cd12286">
    <property type="entry name" value="RRM_Man1"/>
    <property type="match status" value="1"/>
</dbReference>
<dbReference type="Proteomes" id="UP001152795">
    <property type="component" value="Unassembled WGS sequence"/>
</dbReference>
<keyword evidence="4" id="KW-0472">Membrane</keyword>
<dbReference type="FunFam" id="3.30.70.330:FF:000176">
    <property type="entry name" value="Inner nuclear membrane protein Man1"/>
    <property type="match status" value="1"/>
</dbReference>
<dbReference type="PANTHER" id="PTHR13428">
    <property type="entry name" value="INNER NUCLEAR MEMBRANE PROTEIN MAN1 LEM DOMAIN CONTAINING PROTEIN"/>
    <property type="match status" value="1"/>
</dbReference>
<evidence type="ECO:0000313" key="7">
    <source>
        <dbReference type="EMBL" id="CAB4002053.1"/>
    </source>
</evidence>
<reference evidence="7" key="1">
    <citation type="submission" date="2020-04" db="EMBL/GenBank/DDBJ databases">
        <authorList>
            <person name="Alioto T."/>
            <person name="Alioto T."/>
            <person name="Gomez Garrido J."/>
        </authorList>
    </citation>
    <scope>NUCLEOTIDE SEQUENCE</scope>
    <source>
        <strain evidence="7">A484AB</strain>
    </source>
</reference>
<keyword evidence="3" id="KW-1133">Transmembrane helix</keyword>
<evidence type="ECO:0000256" key="6">
    <source>
        <dbReference type="SAM" id="MobiDB-lite"/>
    </source>
</evidence>
<proteinExistence type="predicted"/>
<organism evidence="7 8">
    <name type="scientific">Paramuricea clavata</name>
    <name type="common">Red gorgonian</name>
    <name type="synonym">Violescent sea-whip</name>
    <dbReference type="NCBI Taxonomy" id="317549"/>
    <lineage>
        <taxon>Eukaryota</taxon>
        <taxon>Metazoa</taxon>
        <taxon>Cnidaria</taxon>
        <taxon>Anthozoa</taxon>
        <taxon>Octocorallia</taxon>
        <taxon>Malacalcyonacea</taxon>
        <taxon>Plexauridae</taxon>
        <taxon>Paramuricea</taxon>
    </lineage>
</organism>
<dbReference type="PANTHER" id="PTHR13428:SF12">
    <property type="entry name" value="INNER NUCLEAR MEMBRANE PROTEIN MAN1"/>
    <property type="match status" value="1"/>
</dbReference>
<gene>
    <name evidence="7" type="ORF">PACLA_8A074805</name>
</gene>
<protein>
    <submittedName>
        <fullName evidence="7">Inner nuclear membrane Man1-like</fullName>
    </submittedName>
</protein>
<evidence type="ECO:0000313" key="8">
    <source>
        <dbReference type="Proteomes" id="UP001152795"/>
    </source>
</evidence>
<dbReference type="InterPro" id="IPR035979">
    <property type="entry name" value="RBD_domain_sf"/>
</dbReference>
<dbReference type="EMBL" id="CACRXK020004245">
    <property type="protein sequence ID" value="CAB4002053.1"/>
    <property type="molecule type" value="Genomic_DNA"/>
</dbReference>
<evidence type="ECO:0000256" key="5">
    <source>
        <dbReference type="ARBA" id="ARBA00023242"/>
    </source>
</evidence>
<dbReference type="InterPro" id="IPR012677">
    <property type="entry name" value="Nucleotide-bd_a/b_plait_sf"/>
</dbReference>
<dbReference type="GO" id="GO:0005637">
    <property type="term" value="C:nuclear inner membrane"/>
    <property type="evidence" value="ECO:0007669"/>
    <property type="project" value="UniProtKB-SubCell"/>
</dbReference>
<evidence type="ECO:0000256" key="1">
    <source>
        <dbReference type="ARBA" id="ARBA00004540"/>
    </source>
</evidence>
<feature type="non-terminal residue" evidence="7">
    <location>
        <position position="281"/>
    </location>
</feature>
<sequence>NVTWNPHSCGRKIGRSSKTSLGGFHSHVLYGITPVEVLKNHHNECQRNKDLNPYLAIPHVRDMLIKPSERESMKSAWDDAVKFLSAQESRVRVESQRIAGEDFEVWRLLHHSTPGSPSSPSGSNVKQGKVWQGTAFENFTTAVNPPLISPTPCLKIRNMFEPVMETQDQWHVFIQDAILEKCTEKEAAIVHISVDKASNEGCVYVKCANHRSSGAAFRAIHGCWFDGRLVTVKFLTLKRYHQRFPESVEAKEHLKASGMSSSTIPKLESAPVNESDSDSDS</sequence>
<dbReference type="InterPro" id="IPR034394">
    <property type="entry name" value="Man1_RRM"/>
</dbReference>
<comment type="subcellular location">
    <subcellularLocation>
        <location evidence="1">Nucleus inner membrane</location>
    </subcellularLocation>
</comment>
<dbReference type="AlphaFoldDB" id="A0A7D9I6F8"/>
<dbReference type="Gene3D" id="1.10.10.1180">
    <property type="entry name" value="MAN1, winged-helix domain"/>
    <property type="match status" value="1"/>
</dbReference>
<dbReference type="InterPro" id="IPR052277">
    <property type="entry name" value="INM_ESCRT-Associated"/>
</dbReference>
<dbReference type="Gene3D" id="3.30.70.330">
    <property type="match status" value="1"/>
</dbReference>
<dbReference type="GO" id="GO:0006998">
    <property type="term" value="P:nuclear envelope organization"/>
    <property type="evidence" value="ECO:0007669"/>
    <property type="project" value="TreeGrafter"/>
</dbReference>
<name>A0A7D9I6F8_PARCT</name>
<dbReference type="GO" id="GO:0030514">
    <property type="term" value="P:negative regulation of BMP signaling pathway"/>
    <property type="evidence" value="ECO:0007669"/>
    <property type="project" value="TreeGrafter"/>
</dbReference>
<keyword evidence="5" id="KW-0539">Nucleus</keyword>
<dbReference type="SUPFAM" id="SSF54928">
    <property type="entry name" value="RNA-binding domain, RBD"/>
    <property type="match status" value="1"/>
</dbReference>
<feature type="region of interest" description="Disordered" evidence="6">
    <location>
        <begin position="251"/>
        <end position="281"/>
    </location>
</feature>
<keyword evidence="2" id="KW-0812">Transmembrane</keyword>
<evidence type="ECO:0000256" key="3">
    <source>
        <dbReference type="ARBA" id="ARBA00022989"/>
    </source>
</evidence>